<dbReference type="eggNOG" id="COG2508">
    <property type="taxonomic scope" value="Bacteria"/>
</dbReference>
<feature type="domain" description="PucR C-terminal helix-turn-helix" evidence="3">
    <location>
        <begin position="333"/>
        <end position="390"/>
    </location>
</feature>
<comment type="similarity">
    <text evidence="1">Belongs to the CdaR family.</text>
</comment>
<dbReference type="Pfam" id="PF17853">
    <property type="entry name" value="GGDEF_2"/>
    <property type="match status" value="1"/>
</dbReference>
<reference evidence="5 6" key="1">
    <citation type="submission" date="2017-06" db="EMBL/GenBank/DDBJ databases">
        <authorList>
            <consortium name="Pathogen Informatics"/>
        </authorList>
    </citation>
    <scope>NUCLEOTIDE SEQUENCE [LARGE SCALE GENOMIC DNA]</scope>
    <source>
        <strain evidence="5 6">NCTC10570</strain>
    </source>
</reference>
<dbReference type="Pfam" id="PF07905">
    <property type="entry name" value="PucR"/>
    <property type="match status" value="1"/>
</dbReference>
<dbReference type="RefSeq" id="WP_027889733.1">
    <property type="nucleotide sequence ID" value="NZ_LT906446.1"/>
</dbReference>
<dbReference type="AlphaFoldDB" id="A0A239TPG1"/>
<proteinExistence type="inferred from homology"/>
<gene>
    <name evidence="5" type="ORF">SAMEA4364220_01148</name>
</gene>
<evidence type="ECO:0000259" key="4">
    <source>
        <dbReference type="Pfam" id="PF17853"/>
    </source>
</evidence>
<dbReference type="PANTHER" id="PTHR33744">
    <property type="entry name" value="CARBOHYDRATE DIACID REGULATOR"/>
    <property type="match status" value="1"/>
</dbReference>
<dbReference type="InterPro" id="IPR051448">
    <property type="entry name" value="CdaR-like_regulators"/>
</dbReference>
<evidence type="ECO:0000313" key="6">
    <source>
        <dbReference type="Proteomes" id="UP000215383"/>
    </source>
</evidence>
<evidence type="ECO:0000313" key="5">
    <source>
        <dbReference type="EMBL" id="SNU99606.1"/>
    </source>
</evidence>
<dbReference type="GeneID" id="78507155"/>
<dbReference type="InterPro" id="IPR012914">
    <property type="entry name" value="PucR_dom"/>
</dbReference>
<name>A0A239TPG1_9FIRM</name>
<evidence type="ECO:0000256" key="1">
    <source>
        <dbReference type="ARBA" id="ARBA00006754"/>
    </source>
</evidence>
<dbReference type="Gene3D" id="1.10.10.2840">
    <property type="entry name" value="PucR C-terminal helix-turn-helix domain"/>
    <property type="match status" value="1"/>
</dbReference>
<evidence type="ECO:0000259" key="2">
    <source>
        <dbReference type="Pfam" id="PF07905"/>
    </source>
</evidence>
<protein>
    <submittedName>
        <fullName evidence="5">Carbohydrate diacid transcriptional activator CdaR</fullName>
    </submittedName>
</protein>
<dbReference type="EMBL" id="LT906446">
    <property type="protein sequence ID" value="SNU99606.1"/>
    <property type="molecule type" value="Genomic_DNA"/>
</dbReference>
<dbReference type="InterPro" id="IPR042070">
    <property type="entry name" value="PucR_C-HTH_sf"/>
</dbReference>
<feature type="domain" description="Purine catabolism PurC-like" evidence="2">
    <location>
        <begin position="6"/>
        <end position="126"/>
    </location>
</feature>
<dbReference type="PANTHER" id="PTHR33744:SF1">
    <property type="entry name" value="DNA-BINDING TRANSCRIPTIONAL ACTIVATOR ADER"/>
    <property type="match status" value="1"/>
</dbReference>
<dbReference type="InterPro" id="IPR041522">
    <property type="entry name" value="CdaR_GGDEF"/>
</dbReference>
<sequence length="396" mass="45995">MFQCKDLFKLSSLSKMKIIAGNKGLHRVIRWSYKAESIHLAKWVHGGELLIVSKMVIHEENFDLYNFLKEAISLNMSGALLLTGTGYIEQIPQSVIDLSNQKHFPLFLIPWNTPLVDIFEELGHAIASINLINDKHKDLLFSIIFNNNLSIDYLKYQNPEINFSFDGSLQFFEINFLLPQNKNSFKMNDVDKDTICQFIHTLFQNEQIPILYSGYTKNIIGLMNVTNASTDTLNAIFNETLTYINENYPNYIINIGIGTKQQSLSKCKLSYEQASKCINLAIKQNKQNTIRYYEQLGLYQLFYDINNKTLLENFVSNILSKLIAYDEKYNTDLIKTLDVYLSKNCNLNQTAEELFIHRNTIKYRLQRIEEITNTNLDDAFTRLNFFNAILIKNFLQ</sequence>
<keyword evidence="6" id="KW-1185">Reference proteome</keyword>
<evidence type="ECO:0000259" key="3">
    <source>
        <dbReference type="Pfam" id="PF13556"/>
    </source>
</evidence>
<dbReference type="Pfam" id="PF13556">
    <property type="entry name" value="HTH_30"/>
    <property type="match status" value="1"/>
</dbReference>
<accession>A0A239TPG1</accession>
<dbReference type="Proteomes" id="UP000215383">
    <property type="component" value="Chromosome 1"/>
</dbReference>
<feature type="domain" description="CdaR GGDEF-like" evidence="4">
    <location>
        <begin position="188"/>
        <end position="279"/>
    </location>
</feature>
<organism evidence="5 6">
    <name type="scientific">Megamonas hypermegale</name>
    <dbReference type="NCBI Taxonomy" id="158847"/>
    <lineage>
        <taxon>Bacteria</taxon>
        <taxon>Bacillati</taxon>
        <taxon>Bacillota</taxon>
        <taxon>Negativicutes</taxon>
        <taxon>Selenomonadales</taxon>
        <taxon>Selenomonadaceae</taxon>
        <taxon>Megamonas</taxon>
    </lineage>
</organism>
<dbReference type="InterPro" id="IPR025736">
    <property type="entry name" value="PucR_C-HTH_dom"/>
</dbReference>